<name>A0ABP8DPZ7_9ACTN</name>
<evidence type="ECO:0000256" key="6">
    <source>
        <dbReference type="ARBA" id="ARBA00023136"/>
    </source>
</evidence>
<evidence type="ECO:0000256" key="4">
    <source>
        <dbReference type="ARBA" id="ARBA00022692"/>
    </source>
</evidence>
<evidence type="ECO:0000259" key="8">
    <source>
        <dbReference type="Pfam" id="PF09335"/>
    </source>
</evidence>
<proteinExistence type="inferred from homology"/>
<sequence>MGGFTGLVGHFGYLGLAALVLVEGFGVPAPGETAIILAAGLAGHGRLNVFVVAAVAAVAAVVGDSIGYWIGRSGGRRFVLRFGRYVRLTEDRLERMERFMLRRGPIVVSAARFVEGLRQLNGVVAGATGMPWRRFLVFNALGAALWVGAWTSGGYLVGDHIPAIEATLGRYQWYAVAGAVLAGAVWLLLHHARRRR</sequence>
<evidence type="ECO:0000256" key="5">
    <source>
        <dbReference type="ARBA" id="ARBA00022989"/>
    </source>
</evidence>
<dbReference type="PANTHER" id="PTHR42709:SF6">
    <property type="entry name" value="UNDECAPRENYL PHOSPHATE TRANSPORTER A"/>
    <property type="match status" value="1"/>
</dbReference>
<dbReference type="RefSeq" id="WP_345138420.1">
    <property type="nucleotide sequence ID" value="NZ_BAABAT010000046.1"/>
</dbReference>
<comment type="subcellular location">
    <subcellularLocation>
        <location evidence="1">Cell membrane</location>
        <topology evidence="1">Multi-pass membrane protein</topology>
    </subcellularLocation>
</comment>
<dbReference type="Pfam" id="PF09335">
    <property type="entry name" value="VTT_dom"/>
    <property type="match status" value="1"/>
</dbReference>
<feature type="transmembrane region" description="Helical" evidence="7">
    <location>
        <begin position="171"/>
        <end position="189"/>
    </location>
</feature>
<dbReference type="InterPro" id="IPR032816">
    <property type="entry name" value="VTT_dom"/>
</dbReference>
<feature type="transmembrane region" description="Helical" evidence="7">
    <location>
        <begin position="7"/>
        <end position="27"/>
    </location>
</feature>
<evidence type="ECO:0000256" key="1">
    <source>
        <dbReference type="ARBA" id="ARBA00004651"/>
    </source>
</evidence>
<protein>
    <submittedName>
        <fullName evidence="9">DedA family protein</fullName>
    </submittedName>
</protein>
<keyword evidence="3" id="KW-1003">Cell membrane</keyword>
<keyword evidence="4 7" id="KW-0812">Transmembrane</keyword>
<feature type="transmembrane region" description="Helical" evidence="7">
    <location>
        <begin position="135"/>
        <end position="151"/>
    </location>
</feature>
<comment type="similarity">
    <text evidence="2">Belongs to the DedA family.</text>
</comment>
<keyword evidence="5 7" id="KW-1133">Transmembrane helix</keyword>
<feature type="domain" description="VTT" evidence="8">
    <location>
        <begin position="30"/>
        <end position="155"/>
    </location>
</feature>
<organism evidence="9 10">
    <name type="scientific">Dactylosporangium darangshiense</name>
    <dbReference type="NCBI Taxonomy" id="579108"/>
    <lineage>
        <taxon>Bacteria</taxon>
        <taxon>Bacillati</taxon>
        <taxon>Actinomycetota</taxon>
        <taxon>Actinomycetes</taxon>
        <taxon>Micromonosporales</taxon>
        <taxon>Micromonosporaceae</taxon>
        <taxon>Dactylosporangium</taxon>
    </lineage>
</organism>
<feature type="transmembrane region" description="Helical" evidence="7">
    <location>
        <begin position="47"/>
        <end position="71"/>
    </location>
</feature>
<evidence type="ECO:0000256" key="3">
    <source>
        <dbReference type="ARBA" id="ARBA00022475"/>
    </source>
</evidence>
<keyword evidence="10" id="KW-1185">Reference proteome</keyword>
<evidence type="ECO:0000313" key="9">
    <source>
        <dbReference type="EMBL" id="GAA4261512.1"/>
    </source>
</evidence>
<dbReference type="InterPro" id="IPR051311">
    <property type="entry name" value="DedA_domain"/>
</dbReference>
<evidence type="ECO:0000256" key="2">
    <source>
        <dbReference type="ARBA" id="ARBA00010792"/>
    </source>
</evidence>
<evidence type="ECO:0000313" key="10">
    <source>
        <dbReference type="Proteomes" id="UP001500620"/>
    </source>
</evidence>
<evidence type="ECO:0000256" key="7">
    <source>
        <dbReference type="SAM" id="Phobius"/>
    </source>
</evidence>
<reference evidence="10" key="1">
    <citation type="journal article" date="2019" name="Int. J. Syst. Evol. Microbiol.">
        <title>The Global Catalogue of Microorganisms (GCM) 10K type strain sequencing project: providing services to taxonomists for standard genome sequencing and annotation.</title>
        <authorList>
            <consortium name="The Broad Institute Genomics Platform"/>
            <consortium name="The Broad Institute Genome Sequencing Center for Infectious Disease"/>
            <person name="Wu L."/>
            <person name="Ma J."/>
        </authorList>
    </citation>
    <scope>NUCLEOTIDE SEQUENCE [LARGE SCALE GENOMIC DNA]</scope>
    <source>
        <strain evidence="10">JCM 17441</strain>
    </source>
</reference>
<dbReference type="PANTHER" id="PTHR42709">
    <property type="entry name" value="ALKALINE PHOSPHATASE LIKE PROTEIN"/>
    <property type="match status" value="1"/>
</dbReference>
<dbReference type="EMBL" id="BAABAT010000046">
    <property type="protein sequence ID" value="GAA4261512.1"/>
    <property type="molecule type" value="Genomic_DNA"/>
</dbReference>
<comment type="caution">
    <text evidence="9">The sequence shown here is derived from an EMBL/GenBank/DDBJ whole genome shotgun (WGS) entry which is preliminary data.</text>
</comment>
<accession>A0ABP8DPZ7</accession>
<dbReference type="Proteomes" id="UP001500620">
    <property type="component" value="Unassembled WGS sequence"/>
</dbReference>
<keyword evidence="6 7" id="KW-0472">Membrane</keyword>
<gene>
    <name evidence="9" type="ORF">GCM10022255_094380</name>
</gene>